<accession>A0A4U5PU17</accession>
<dbReference type="AlphaFoldDB" id="A0A4U5PU17"/>
<protein>
    <submittedName>
        <fullName evidence="2">Uncharacterized protein</fullName>
    </submittedName>
</protein>
<proteinExistence type="predicted"/>
<gene>
    <name evidence="2" type="ORF">D5086_0000187250</name>
</gene>
<evidence type="ECO:0000256" key="1">
    <source>
        <dbReference type="SAM" id="Phobius"/>
    </source>
</evidence>
<keyword evidence="1" id="KW-0812">Transmembrane</keyword>
<keyword evidence="1" id="KW-1133">Transmembrane helix</keyword>
<dbReference type="PANTHER" id="PTHR36350:SF3">
    <property type="entry name" value="TRANSMEMBRANE PROTEIN"/>
    <property type="match status" value="1"/>
</dbReference>
<evidence type="ECO:0000313" key="2">
    <source>
        <dbReference type="EMBL" id="TKR99916.1"/>
    </source>
</evidence>
<feature type="transmembrane region" description="Helical" evidence="1">
    <location>
        <begin position="29"/>
        <end position="50"/>
    </location>
</feature>
<name>A0A4U5PU17_POPAL</name>
<keyword evidence="1" id="KW-0472">Membrane</keyword>
<dbReference type="EMBL" id="RCHU01000619">
    <property type="protein sequence ID" value="TKR99916.1"/>
    <property type="molecule type" value="Genomic_DNA"/>
</dbReference>
<sequence>MPVFKFPLKRNLDVHLENFFNSITVRNKYGAMAATATVIFASVYIGWAYAKRSCKKQKKKVHGVFTRSMSVGVLHGGKLALERVIDYHRARTDEASLKAAEKELKDLLIEEHPDFVKLQSTVAMLEMSGKEAVAVGILEKQLQRARKDGKSHVAYEIEMLLVEMHIYQGEFKKALDCECLSHEEISDARRPLYKAIIYIMLGRPREEVLNCWTKFIDFRIRFQSPSSDQSHLNKAVTNFEEFEKAVKLLRNDIHEAHGKQIEP</sequence>
<reference evidence="2" key="1">
    <citation type="submission" date="2018-10" db="EMBL/GenBank/DDBJ databases">
        <title>Population genomic analysis revealed the cold adaptation of white poplar.</title>
        <authorList>
            <person name="Liu Y.-J."/>
        </authorList>
    </citation>
    <scope>NUCLEOTIDE SEQUENCE [LARGE SCALE GENOMIC DNA]</scope>
    <source>
        <strain evidence="2">PAL-ZL1</strain>
    </source>
</reference>
<dbReference type="PANTHER" id="PTHR36350">
    <property type="entry name" value="TRANSMEMBRANE PROTEIN"/>
    <property type="match status" value="1"/>
</dbReference>
<organism evidence="2">
    <name type="scientific">Populus alba</name>
    <name type="common">White poplar</name>
    <dbReference type="NCBI Taxonomy" id="43335"/>
    <lineage>
        <taxon>Eukaryota</taxon>
        <taxon>Viridiplantae</taxon>
        <taxon>Streptophyta</taxon>
        <taxon>Embryophyta</taxon>
        <taxon>Tracheophyta</taxon>
        <taxon>Spermatophyta</taxon>
        <taxon>Magnoliopsida</taxon>
        <taxon>eudicotyledons</taxon>
        <taxon>Gunneridae</taxon>
        <taxon>Pentapetalae</taxon>
        <taxon>rosids</taxon>
        <taxon>fabids</taxon>
        <taxon>Malpighiales</taxon>
        <taxon>Salicaceae</taxon>
        <taxon>Saliceae</taxon>
        <taxon>Populus</taxon>
    </lineage>
</organism>
<comment type="caution">
    <text evidence="2">The sequence shown here is derived from an EMBL/GenBank/DDBJ whole genome shotgun (WGS) entry which is preliminary data.</text>
</comment>